<dbReference type="GO" id="GO:0016020">
    <property type="term" value="C:membrane"/>
    <property type="evidence" value="ECO:0007669"/>
    <property type="project" value="UniProtKB-SubCell"/>
</dbReference>
<evidence type="ECO:0000256" key="6">
    <source>
        <dbReference type="SAM" id="SignalP"/>
    </source>
</evidence>
<dbReference type="PROSITE" id="PS50836">
    <property type="entry name" value="DOMON"/>
    <property type="match status" value="1"/>
</dbReference>
<accession>A0A067LKQ1</accession>
<gene>
    <name evidence="8" type="ORF">JCGZ_15130</name>
</gene>
<proteinExistence type="predicted"/>
<dbReference type="EMBL" id="KK914233">
    <property type="protein sequence ID" value="KDP45265.1"/>
    <property type="molecule type" value="Genomic_DNA"/>
</dbReference>
<dbReference type="CDD" id="cd09629">
    <property type="entry name" value="DOMON_CIL1_like"/>
    <property type="match status" value="1"/>
</dbReference>
<dbReference type="InterPro" id="IPR045265">
    <property type="entry name" value="AIR12_DOMON"/>
</dbReference>
<evidence type="ECO:0000256" key="5">
    <source>
        <dbReference type="ARBA" id="ARBA00023136"/>
    </source>
</evidence>
<dbReference type="OrthoDB" id="1720670at2759"/>
<organism evidence="8 9">
    <name type="scientific">Jatropha curcas</name>
    <name type="common">Barbados nut</name>
    <dbReference type="NCBI Taxonomy" id="180498"/>
    <lineage>
        <taxon>Eukaryota</taxon>
        <taxon>Viridiplantae</taxon>
        <taxon>Streptophyta</taxon>
        <taxon>Embryophyta</taxon>
        <taxon>Tracheophyta</taxon>
        <taxon>Spermatophyta</taxon>
        <taxon>Magnoliopsida</taxon>
        <taxon>eudicotyledons</taxon>
        <taxon>Gunneridae</taxon>
        <taxon>Pentapetalae</taxon>
        <taxon>rosids</taxon>
        <taxon>fabids</taxon>
        <taxon>Malpighiales</taxon>
        <taxon>Euphorbiaceae</taxon>
        <taxon>Crotonoideae</taxon>
        <taxon>Jatropheae</taxon>
        <taxon>Jatropha</taxon>
    </lineage>
</organism>
<keyword evidence="3 6" id="KW-0732">Signal</keyword>
<sequence length="237" mass="25271">MASFSFVRFLSLSLVLLISTTHALNCTSDKFNNNKSYANCSDLSTLNAHLHYTYNSSNSSLSIAFKAAPAKSNGWVAWALNLNGTGMVGAQALIGMKSSGNSMVVKKYNLISYHEINETQKLSFDVWDESAESDSSGNFVIFASVKVPADLEKVNQIWQVGPSVTNGTPAKHDFAPANIQSKGTIELKSSTTAGTGTNTTAESTNSTKNTGAAYQIEGLNVGYQIGVFVLLASVLSF</sequence>
<keyword evidence="4" id="KW-0249">Electron transport</keyword>
<dbReference type="InterPro" id="IPR005018">
    <property type="entry name" value="DOMON_domain"/>
</dbReference>
<evidence type="ECO:0000256" key="1">
    <source>
        <dbReference type="ARBA" id="ARBA00004370"/>
    </source>
</evidence>
<protein>
    <recommendedName>
        <fullName evidence="7">DOMON domain-containing protein</fullName>
    </recommendedName>
</protein>
<dbReference type="AlphaFoldDB" id="A0A067LKQ1"/>
<dbReference type="STRING" id="180498.A0A067LKQ1"/>
<name>A0A067LKQ1_JATCU</name>
<evidence type="ECO:0000259" key="7">
    <source>
        <dbReference type="PROSITE" id="PS50836"/>
    </source>
</evidence>
<keyword evidence="9" id="KW-1185">Reference proteome</keyword>
<evidence type="ECO:0000313" key="9">
    <source>
        <dbReference type="Proteomes" id="UP000027138"/>
    </source>
</evidence>
<reference evidence="8 9" key="1">
    <citation type="journal article" date="2014" name="PLoS ONE">
        <title>Global Analysis of Gene Expression Profiles in Physic Nut (Jatropha curcas L.) Seedlings Exposed to Salt Stress.</title>
        <authorList>
            <person name="Zhang L."/>
            <person name="Zhang C."/>
            <person name="Wu P."/>
            <person name="Chen Y."/>
            <person name="Li M."/>
            <person name="Jiang H."/>
            <person name="Wu G."/>
        </authorList>
    </citation>
    <scope>NUCLEOTIDE SEQUENCE [LARGE SCALE GENOMIC DNA]</scope>
    <source>
        <strain evidence="9">cv. GZQX0401</strain>
        <tissue evidence="8">Young leaves</tissue>
    </source>
</reference>
<dbReference type="Pfam" id="PF04526">
    <property type="entry name" value="DUF568"/>
    <property type="match status" value="1"/>
</dbReference>
<evidence type="ECO:0000256" key="3">
    <source>
        <dbReference type="ARBA" id="ARBA00022729"/>
    </source>
</evidence>
<evidence type="ECO:0000256" key="4">
    <source>
        <dbReference type="ARBA" id="ARBA00022982"/>
    </source>
</evidence>
<feature type="domain" description="DOMON" evidence="7">
    <location>
        <begin position="46"/>
        <end position="161"/>
    </location>
</feature>
<keyword evidence="5" id="KW-0472">Membrane</keyword>
<dbReference type="Proteomes" id="UP000027138">
    <property type="component" value="Unassembled WGS sequence"/>
</dbReference>
<dbReference type="PANTHER" id="PTHR23130:SF157">
    <property type="entry name" value="AUXIN-INDUCED IN ROOT CULTURES PROTEIN 12"/>
    <property type="match status" value="1"/>
</dbReference>
<feature type="signal peptide" evidence="6">
    <location>
        <begin position="1"/>
        <end position="23"/>
    </location>
</feature>
<dbReference type="PANTHER" id="PTHR23130">
    <property type="entry name" value="CYTOCHROME B561 AND DOMON DOMAIN-CONTAINING PROTEIN"/>
    <property type="match status" value="1"/>
</dbReference>
<evidence type="ECO:0000313" key="8">
    <source>
        <dbReference type="EMBL" id="KDP45265.1"/>
    </source>
</evidence>
<evidence type="ECO:0000256" key="2">
    <source>
        <dbReference type="ARBA" id="ARBA00022448"/>
    </source>
</evidence>
<comment type="subcellular location">
    <subcellularLocation>
        <location evidence="1">Membrane</location>
    </subcellularLocation>
</comment>
<feature type="chain" id="PRO_5001643887" description="DOMON domain-containing protein" evidence="6">
    <location>
        <begin position="24"/>
        <end position="237"/>
    </location>
</feature>
<keyword evidence="2" id="KW-0813">Transport</keyword>